<name>A0A7U4THU5_DESA2</name>
<evidence type="ECO:0000313" key="1">
    <source>
        <dbReference type="EMBL" id="AMM42194.1"/>
    </source>
</evidence>
<protein>
    <submittedName>
        <fullName evidence="1">Uncharacterized protein</fullName>
    </submittedName>
</protein>
<dbReference type="RefSeq" id="WP_066065962.1">
    <property type="nucleotide sequence ID" value="NZ_CP013015.1"/>
</dbReference>
<proteinExistence type="predicted"/>
<evidence type="ECO:0000313" key="2">
    <source>
        <dbReference type="Proteomes" id="UP000070560"/>
    </source>
</evidence>
<dbReference type="AlphaFoldDB" id="A0A7U4THU5"/>
<organism evidence="1 2">
    <name type="scientific">Desulfofervidus auxilii</name>
    <dbReference type="NCBI Taxonomy" id="1621989"/>
    <lineage>
        <taxon>Bacteria</taxon>
        <taxon>Pseudomonadati</taxon>
        <taxon>Thermodesulfobacteriota</taxon>
        <taxon>Candidatus Desulfofervidia</taxon>
        <taxon>Candidatus Desulfofervidales</taxon>
        <taxon>Candidatus Desulfofervidaceae</taxon>
        <taxon>Candidatus Desulfofervidus</taxon>
    </lineage>
</organism>
<keyword evidence="2" id="KW-1185">Reference proteome</keyword>
<accession>A0A7U4THU5</accession>
<sequence length="79" mass="9452">MELLKFNLPQMEEKVLEMMIQMGFFSNKDEAVRTAVIKYAMDLGLLKPEEIWKEIENYKRRKITPEQLMKDLEAIENET</sequence>
<dbReference type="KEGG" id="daw:HS1_002412"/>
<reference evidence="1 2" key="1">
    <citation type="submission" date="2015-10" db="EMBL/GenBank/DDBJ databases">
        <title>Candidatus Desulfofervidus auxilii, a hydrogenotrophic sulfate-reducing bacterium involved in the thermophilic anaerobic oxidation of methane.</title>
        <authorList>
            <person name="Krukenberg V."/>
            <person name="Richter M."/>
            <person name="Wegener G."/>
        </authorList>
    </citation>
    <scope>NUCLEOTIDE SEQUENCE [LARGE SCALE GENOMIC DNA]</scope>
    <source>
        <strain evidence="1 2">HS1</strain>
    </source>
</reference>
<gene>
    <name evidence="1" type="ORF">HS1_002412</name>
</gene>
<dbReference type="EMBL" id="CP013015">
    <property type="protein sequence ID" value="AMM42194.1"/>
    <property type="molecule type" value="Genomic_DNA"/>
</dbReference>
<dbReference type="Proteomes" id="UP000070560">
    <property type="component" value="Chromosome"/>
</dbReference>